<protein>
    <submittedName>
        <fullName evidence="2">Uncharacterized protein</fullName>
    </submittedName>
</protein>
<dbReference type="AlphaFoldDB" id="A0A5N7BV31"/>
<keyword evidence="1" id="KW-0732">Signal</keyword>
<organism evidence="2">
    <name type="scientific">Petromyces alliaceus</name>
    <name type="common">Aspergillus alliaceus</name>
    <dbReference type="NCBI Taxonomy" id="209559"/>
    <lineage>
        <taxon>Eukaryota</taxon>
        <taxon>Fungi</taxon>
        <taxon>Dikarya</taxon>
        <taxon>Ascomycota</taxon>
        <taxon>Pezizomycotina</taxon>
        <taxon>Eurotiomycetes</taxon>
        <taxon>Eurotiomycetidae</taxon>
        <taxon>Eurotiales</taxon>
        <taxon>Aspergillaceae</taxon>
        <taxon>Aspergillus</taxon>
        <taxon>Aspergillus subgen. Circumdati</taxon>
    </lineage>
</organism>
<proteinExistence type="predicted"/>
<feature type="chain" id="PRO_5025047799" evidence="1">
    <location>
        <begin position="20"/>
        <end position="127"/>
    </location>
</feature>
<name>A0A5N7BV31_PETAA</name>
<feature type="signal peptide" evidence="1">
    <location>
        <begin position="1"/>
        <end position="19"/>
    </location>
</feature>
<reference evidence="2" key="1">
    <citation type="submission" date="2019-04" db="EMBL/GenBank/DDBJ databases">
        <title>Friends and foes A comparative genomics studyof 23 Aspergillus species from section Flavi.</title>
        <authorList>
            <consortium name="DOE Joint Genome Institute"/>
            <person name="Kjaerbolling I."/>
            <person name="Vesth T."/>
            <person name="Frisvad J.C."/>
            <person name="Nybo J.L."/>
            <person name="Theobald S."/>
            <person name="Kildgaard S."/>
            <person name="Isbrandt T."/>
            <person name="Kuo A."/>
            <person name="Sato A."/>
            <person name="Lyhne E.K."/>
            <person name="Kogle M.E."/>
            <person name="Wiebenga A."/>
            <person name="Kun R.S."/>
            <person name="Lubbers R.J."/>
            <person name="Makela M.R."/>
            <person name="Barry K."/>
            <person name="Chovatia M."/>
            <person name="Clum A."/>
            <person name="Daum C."/>
            <person name="Haridas S."/>
            <person name="He G."/>
            <person name="LaButti K."/>
            <person name="Lipzen A."/>
            <person name="Mondo S."/>
            <person name="Riley R."/>
            <person name="Salamov A."/>
            <person name="Simmons B.A."/>
            <person name="Magnuson J.K."/>
            <person name="Henrissat B."/>
            <person name="Mortensen U.H."/>
            <person name="Larsen T.O."/>
            <person name="Devries R.P."/>
            <person name="Grigoriev I.V."/>
            <person name="Machida M."/>
            <person name="Baker S.E."/>
            <person name="Andersen M.R."/>
        </authorList>
    </citation>
    <scope>NUCLEOTIDE SEQUENCE [LARGE SCALE GENOMIC DNA]</scope>
    <source>
        <strain evidence="2">IBT 14317</strain>
    </source>
</reference>
<accession>A0A5N7BV31</accession>
<evidence type="ECO:0000256" key="1">
    <source>
        <dbReference type="SAM" id="SignalP"/>
    </source>
</evidence>
<dbReference type="Proteomes" id="UP000326877">
    <property type="component" value="Unassembled WGS sequence"/>
</dbReference>
<evidence type="ECO:0000313" key="2">
    <source>
        <dbReference type="EMBL" id="KAE8385367.1"/>
    </source>
</evidence>
<sequence>MKIPLLCLDIFLFSQFEQAEFRNPAARVRPRFRYWLPDASVGPTVVQMNIQVAGANSAGGVEFLPYYNYNEVVPRSDWVTYGFGTTEFVNIFKAALQAHKDASLVMDFPLGPNQGQGVSASPDDKGL</sequence>
<dbReference type="OrthoDB" id="2588159at2759"/>
<dbReference type="EMBL" id="ML735337">
    <property type="protein sequence ID" value="KAE8385367.1"/>
    <property type="molecule type" value="Genomic_DNA"/>
</dbReference>
<gene>
    <name evidence="2" type="ORF">BDV23DRAFT_176310</name>
</gene>